<keyword evidence="2" id="KW-1185">Reference proteome</keyword>
<protein>
    <recommendedName>
        <fullName evidence="3">Type 4 fimbrial biogenesis protein PilX N-terminal domain-containing protein</fullName>
    </recommendedName>
</protein>
<dbReference type="RefSeq" id="WP_274723540.1">
    <property type="nucleotide sequence ID" value="NZ_JARBFT010000016.1"/>
</dbReference>
<reference evidence="1 2" key="1">
    <citation type="submission" date="2023-02" db="EMBL/GenBank/DDBJ databases">
        <title>Vibrio intestini sp. nov., a close relative of Vibrio cholerae isolated from the intestine of Healthy Culter dabryi.</title>
        <authorList>
            <person name="Wu N."/>
        </authorList>
    </citation>
    <scope>NUCLEOTIDE SEQUENCE [LARGE SCALE GENOMIC DNA]</scope>
    <source>
        <strain evidence="1 2">DSL-7</strain>
    </source>
</reference>
<proteinExistence type="predicted"/>
<name>A0ABT5V2H0_9VIBR</name>
<accession>A0ABT5V2H0</accession>
<dbReference type="EMBL" id="JARBFT010000016">
    <property type="protein sequence ID" value="MDE1515859.1"/>
    <property type="molecule type" value="Genomic_DNA"/>
</dbReference>
<evidence type="ECO:0008006" key="3">
    <source>
        <dbReference type="Google" id="ProtNLM"/>
    </source>
</evidence>
<sequence length="449" mass="49669">MRAKYQQGMTTLLITSILLSAALVVTLGSYKNLFYQIKRAQNEVTARQQHWQAEGGLECLFTYVKQDISTIDKLTPIDHGQLNQICKDALNLSQLNITDFADGRYQINAKSHNGWTQLSKIFTMHNNSSKGAIQTTSRLTTYGDLQVNPDAKGGINEDGEYECVSITYKYSYTLQGSPSAKYQTEGIKENSLYAGSPAGSCTQNTTTNVYLTGHASKTKTDNPDNSDPELKDDFVYDNKIDPFESFFGYKKTPENIAKVKASFPTQGIINISDNVQAKQCGQLIKNALDLVDQVWVSGNCILTESFTLNKKENNTLVIENGMFANFGSTVLEGSIFHLVDNTQEQFSPENIDSFWQSMFYDKVDMGNGHIANVPTVLQGAEQYINKDNKEGKTVYVDAGSFKATGGYGFDSDGLGVSIAGAMELSFNSSKRPTSGLNNIRWQQGSWYAQ</sequence>
<gene>
    <name evidence="1" type="ORF">PUN32_12620</name>
</gene>
<comment type="caution">
    <text evidence="1">The sequence shown here is derived from an EMBL/GenBank/DDBJ whole genome shotgun (WGS) entry which is preliminary data.</text>
</comment>
<evidence type="ECO:0000313" key="1">
    <source>
        <dbReference type="EMBL" id="MDE1515859.1"/>
    </source>
</evidence>
<evidence type="ECO:0000313" key="2">
    <source>
        <dbReference type="Proteomes" id="UP001216189"/>
    </source>
</evidence>
<organism evidence="1 2">
    <name type="scientific">Vibrio chanodichtyis</name>
    <dbReference type="NCBI Taxonomy" id="3027932"/>
    <lineage>
        <taxon>Bacteria</taxon>
        <taxon>Pseudomonadati</taxon>
        <taxon>Pseudomonadota</taxon>
        <taxon>Gammaproteobacteria</taxon>
        <taxon>Vibrionales</taxon>
        <taxon>Vibrionaceae</taxon>
        <taxon>Vibrio</taxon>
    </lineage>
</organism>
<dbReference type="Proteomes" id="UP001216189">
    <property type="component" value="Unassembled WGS sequence"/>
</dbReference>